<sequence>MINGASWERMFDRSRFWIESLETSIRSLRIAFHWGRRQSTKLVSGDYRTKQGRYNRSTGGKSEYF</sequence>
<keyword evidence="1" id="KW-1185">Reference proteome</keyword>
<dbReference type="Proteomes" id="UP000887565">
    <property type="component" value="Unplaced"/>
</dbReference>
<protein>
    <submittedName>
        <fullName evidence="2">Uncharacterized protein</fullName>
    </submittedName>
</protein>
<dbReference type="AlphaFoldDB" id="A0A915J8I5"/>
<accession>A0A915J8I5</accession>
<proteinExistence type="predicted"/>
<evidence type="ECO:0000313" key="2">
    <source>
        <dbReference type="WBParaSite" id="nRc.2.0.1.t22779-RA"/>
    </source>
</evidence>
<evidence type="ECO:0000313" key="1">
    <source>
        <dbReference type="Proteomes" id="UP000887565"/>
    </source>
</evidence>
<name>A0A915J8I5_ROMCU</name>
<dbReference type="WBParaSite" id="nRc.2.0.1.t22779-RA">
    <property type="protein sequence ID" value="nRc.2.0.1.t22779-RA"/>
    <property type="gene ID" value="nRc.2.0.1.g22779"/>
</dbReference>
<reference evidence="2" key="1">
    <citation type="submission" date="2022-11" db="UniProtKB">
        <authorList>
            <consortium name="WormBaseParasite"/>
        </authorList>
    </citation>
    <scope>IDENTIFICATION</scope>
</reference>
<organism evidence="1 2">
    <name type="scientific">Romanomermis culicivorax</name>
    <name type="common">Nematode worm</name>
    <dbReference type="NCBI Taxonomy" id="13658"/>
    <lineage>
        <taxon>Eukaryota</taxon>
        <taxon>Metazoa</taxon>
        <taxon>Ecdysozoa</taxon>
        <taxon>Nematoda</taxon>
        <taxon>Enoplea</taxon>
        <taxon>Dorylaimia</taxon>
        <taxon>Mermithida</taxon>
        <taxon>Mermithoidea</taxon>
        <taxon>Mermithidae</taxon>
        <taxon>Romanomermis</taxon>
    </lineage>
</organism>